<dbReference type="EMBL" id="BKCJ010202526">
    <property type="protein sequence ID" value="GEY71194.1"/>
    <property type="molecule type" value="Genomic_DNA"/>
</dbReference>
<evidence type="ECO:0008006" key="4">
    <source>
        <dbReference type="Google" id="ProtNLM"/>
    </source>
</evidence>
<protein>
    <recommendedName>
        <fullName evidence="4">Retrovirus-related Pol polyprotein from transposon TNT 1-94</fullName>
    </recommendedName>
</protein>
<feature type="region of interest" description="Disordered" evidence="2">
    <location>
        <begin position="353"/>
        <end position="373"/>
    </location>
</feature>
<reference evidence="3" key="1">
    <citation type="journal article" date="2019" name="Sci. Rep.">
        <title>Draft genome of Tanacetum cinerariifolium, the natural source of mosquito coil.</title>
        <authorList>
            <person name="Yamashiro T."/>
            <person name="Shiraishi A."/>
            <person name="Satake H."/>
            <person name="Nakayama K."/>
        </authorList>
    </citation>
    <scope>NUCLEOTIDE SEQUENCE</scope>
</reference>
<comment type="caution">
    <text evidence="3">The sequence shown here is derived from an EMBL/GenBank/DDBJ whole genome shotgun (WGS) entry which is preliminary data.</text>
</comment>
<evidence type="ECO:0000256" key="1">
    <source>
        <dbReference type="SAM" id="Coils"/>
    </source>
</evidence>
<proteinExistence type="predicted"/>
<name>A0A699HVM7_TANCI</name>
<evidence type="ECO:0000313" key="3">
    <source>
        <dbReference type="EMBL" id="GEY71194.1"/>
    </source>
</evidence>
<feature type="coiled-coil region" evidence="1">
    <location>
        <begin position="293"/>
        <end position="320"/>
    </location>
</feature>
<sequence length="750" mass="85103">MSGTVPPIPPLLGTSSGSTGGPNPNRVDTMPMYNTPNTAPTINIGQNVVEKNLTQLFDSRRGSHVINVPNFDKDDFTSWKVRFVVFLDGLEPYLLKTLEDGPFVPIDTKTAALKLKFNAFKSLEGEKVMGTFTRLNCLLNDLENNGVMIPQAEVNATFVNSMPRKWLSISQTQRANNSIKNDILATLYGKYNDKKDQRTSNEFMADLNVEHHERALLENQKRFYKRSGRVGSARKPIENPKKHVSFVGNLVIFKNIVLQTKPLHHLIYPQTIPTNPNLTYLPSTKHLPRILPIKDYKGKYNRLKAEMAILTKRIDDLTKGKSEKGKNEKGKSRKEVIFTKADESSSMLIPEITSDSKSECETQEPLSLLPKPIGPTLAGTSNSLMSMANLTLNMVDLTLNTYVPKKTKPTSVNVSPAYVIKKMTENKSLSASGISRLNSQSNSLKSTKKKTWREIYGIISHEIAECPKNHLNSRKPRIANKRSTEPTEKQVTHKDIAQSSVMESLSPRLLMLMDQLGKFDEKVDDGFFLGYSLVLKHSGTERDKINFNENRSFRNDKFLEPRTITTQCPRNIEYFPYISTHENITPTDSLIPQDSVFPKEPPEFTDADDHLALNEIDQPESADNLKLDEIQDNLPMNQSVMFNPYQSFHPQLKVSFNLLFLKINGQEKSTSNWLTSLVNLWLVLQPKAGPENQKLHQRMNAYMNKVWSLVPKPHGKTIVRTKWIWKYKMDENGAVIKNKTRLVVDVFKKS</sequence>
<feature type="region of interest" description="Disordered" evidence="2">
    <location>
        <begin position="1"/>
        <end position="28"/>
    </location>
</feature>
<evidence type="ECO:0000256" key="2">
    <source>
        <dbReference type="SAM" id="MobiDB-lite"/>
    </source>
</evidence>
<gene>
    <name evidence="3" type="ORF">Tci_443168</name>
</gene>
<feature type="compositionally biased region" description="Low complexity" evidence="2">
    <location>
        <begin position="11"/>
        <end position="25"/>
    </location>
</feature>
<dbReference type="AlphaFoldDB" id="A0A699HVM7"/>
<organism evidence="3">
    <name type="scientific">Tanacetum cinerariifolium</name>
    <name type="common">Dalmatian daisy</name>
    <name type="synonym">Chrysanthemum cinerariifolium</name>
    <dbReference type="NCBI Taxonomy" id="118510"/>
    <lineage>
        <taxon>Eukaryota</taxon>
        <taxon>Viridiplantae</taxon>
        <taxon>Streptophyta</taxon>
        <taxon>Embryophyta</taxon>
        <taxon>Tracheophyta</taxon>
        <taxon>Spermatophyta</taxon>
        <taxon>Magnoliopsida</taxon>
        <taxon>eudicotyledons</taxon>
        <taxon>Gunneridae</taxon>
        <taxon>Pentapetalae</taxon>
        <taxon>asterids</taxon>
        <taxon>campanulids</taxon>
        <taxon>Asterales</taxon>
        <taxon>Asteraceae</taxon>
        <taxon>Asteroideae</taxon>
        <taxon>Anthemideae</taxon>
        <taxon>Anthemidinae</taxon>
        <taxon>Tanacetum</taxon>
    </lineage>
</organism>
<accession>A0A699HVM7</accession>
<keyword evidence="1" id="KW-0175">Coiled coil</keyword>
<feature type="compositionally biased region" description="Pro residues" evidence="2">
    <location>
        <begin position="1"/>
        <end position="10"/>
    </location>
</feature>